<evidence type="ECO:0000313" key="1">
    <source>
        <dbReference type="EMBL" id="GKT31595.1"/>
    </source>
</evidence>
<gene>
    <name evidence="1" type="ORF">ADUPG1_005995</name>
</gene>
<proteinExistence type="predicted"/>
<sequence>MPKRTKILIIDTVNSRGINFFVKLCGYPTLSWTTQFETTRRDVIYEKAVSLQSNLFNIIVPTVYIPNLNSYNLSSHNIASAFGIVIFLQYRESPLDLLLKHRLKGLANFTSVASKSTVPKPQ</sequence>
<protein>
    <recommendedName>
        <fullName evidence="3">Ribosomal protein S2</fullName>
    </recommendedName>
</protein>
<name>A0ABQ5KGE4_9EUKA</name>
<dbReference type="EMBL" id="BQXS01009704">
    <property type="protein sequence ID" value="GKT31595.1"/>
    <property type="molecule type" value="Genomic_DNA"/>
</dbReference>
<reference evidence="1" key="1">
    <citation type="submission" date="2022-03" db="EMBL/GenBank/DDBJ databases">
        <title>Draft genome sequence of Aduncisulcus paluster, a free-living microaerophilic Fornicata.</title>
        <authorList>
            <person name="Yuyama I."/>
            <person name="Kume K."/>
            <person name="Tamura T."/>
            <person name="Inagaki Y."/>
            <person name="Hashimoto T."/>
        </authorList>
    </citation>
    <scope>NUCLEOTIDE SEQUENCE</scope>
    <source>
        <strain evidence="1">NY0171</strain>
    </source>
</reference>
<evidence type="ECO:0000313" key="2">
    <source>
        <dbReference type="Proteomes" id="UP001057375"/>
    </source>
</evidence>
<feature type="non-terminal residue" evidence="1">
    <location>
        <position position="122"/>
    </location>
</feature>
<dbReference type="Proteomes" id="UP001057375">
    <property type="component" value="Unassembled WGS sequence"/>
</dbReference>
<organism evidence="1 2">
    <name type="scientific">Aduncisulcus paluster</name>
    <dbReference type="NCBI Taxonomy" id="2918883"/>
    <lineage>
        <taxon>Eukaryota</taxon>
        <taxon>Metamonada</taxon>
        <taxon>Carpediemonas-like organisms</taxon>
        <taxon>Aduncisulcus</taxon>
    </lineage>
</organism>
<keyword evidence="2" id="KW-1185">Reference proteome</keyword>
<evidence type="ECO:0008006" key="3">
    <source>
        <dbReference type="Google" id="ProtNLM"/>
    </source>
</evidence>
<accession>A0ABQ5KGE4</accession>
<comment type="caution">
    <text evidence="1">The sequence shown here is derived from an EMBL/GenBank/DDBJ whole genome shotgun (WGS) entry which is preliminary data.</text>
</comment>